<feature type="compositionally biased region" description="Pro residues" evidence="1">
    <location>
        <begin position="7"/>
        <end position="30"/>
    </location>
</feature>
<reference evidence="4" key="1">
    <citation type="journal article" date="2019" name="Int. J. Syst. Evol. Microbiol.">
        <title>The Global Catalogue of Microorganisms (GCM) 10K type strain sequencing project: providing services to taxonomists for standard genome sequencing and annotation.</title>
        <authorList>
            <consortium name="The Broad Institute Genomics Platform"/>
            <consortium name="The Broad Institute Genome Sequencing Center for Infectious Disease"/>
            <person name="Wu L."/>
            <person name="Ma J."/>
        </authorList>
    </citation>
    <scope>NUCLEOTIDE SEQUENCE [LARGE SCALE GENOMIC DNA]</scope>
    <source>
        <strain evidence="4">JCM 4147</strain>
    </source>
</reference>
<keyword evidence="4" id="KW-1185">Reference proteome</keyword>
<evidence type="ECO:0000313" key="3">
    <source>
        <dbReference type="EMBL" id="MFC5912416.1"/>
    </source>
</evidence>
<gene>
    <name evidence="3" type="ORF">ACFP1B_03025</name>
</gene>
<accession>A0ABW1GEX3</accession>
<evidence type="ECO:0000313" key="4">
    <source>
        <dbReference type="Proteomes" id="UP001596200"/>
    </source>
</evidence>
<feature type="region of interest" description="Disordered" evidence="1">
    <location>
        <begin position="63"/>
        <end position="111"/>
    </location>
</feature>
<comment type="caution">
    <text evidence="3">The sequence shown here is derived from an EMBL/GenBank/DDBJ whole genome shotgun (WGS) entry which is preliminary data.</text>
</comment>
<protein>
    <submittedName>
        <fullName evidence="3">Uncharacterized protein</fullName>
    </submittedName>
</protein>
<name>A0ABW1GEX3_9ACTN</name>
<feature type="compositionally biased region" description="Low complexity" evidence="1">
    <location>
        <begin position="84"/>
        <end position="111"/>
    </location>
</feature>
<dbReference type="RefSeq" id="WP_344517259.1">
    <property type="nucleotide sequence ID" value="NZ_BAAATU010000062.1"/>
</dbReference>
<feature type="transmembrane region" description="Helical" evidence="2">
    <location>
        <begin position="39"/>
        <end position="59"/>
    </location>
</feature>
<keyword evidence="2" id="KW-1133">Transmembrane helix</keyword>
<keyword evidence="2" id="KW-0472">Membrane</keyword>
<feature type="region of interest" description="Disordered" evidence="1">
    <location>
        <begin position="1"/>
        <end position="31"/>
    </location>
</feature>
<dbReference type="EMBL" id="JBHSPU010000002">
    <property type="protein sequence ID" value="MFC5912416.1"/>
    <property type="molecule type" value="Genomic_DNA"/>
</dbReference>
<proteinExistence type="predicted"/>
<organism evidence="3 4">
    <name type="scientific">Streptomyces pulveraceus</name>
    <dbReference type="NCBI Taxonomy" id="68258"/>
    <lineage>
        <taxon>Bacteria</taxon>
        <taxon>Bacillati</taxon>
        <taxon>Actinomycetota</taxon>
        <taxon>Actinomycetes</taxon>
        <taxon>Kitasatosporales</taxon>
        <taxon>Streptomycetaceae</taxon>
        <taxon>Streptomyces</taxon>
    </lineage>
</organism>
<sequence length="227" mass="23487">MAHDPGGSPPPRPPHPPHVPHVPHVPPHGPPTGHGAPRWAWWVVGIVIPVVGLVVTVLTQQRPDAPQAKPPSEHAPTAAPPASTPAAPGASADGDTATDSPSPTPSATAPAILRSGTFALEPGSRADLEHGTTGKSVESPDVSWSGNDYFAALNGRVASSLKGATPTICADLIRDYSRGMARMAPSGSWFCMPTSAGHVAGLEYLGPDEDGRRQFHYIVWDMTAPSG</sequence>
<evidence type="ECO:0000256" key="1">
    <source>
        <dbReference type="SAM" id="MobiDB-lite"/>
    </source>
</evidence>
<evidence type="ECO:0000256" key="2">
    <source>
        <dbReference type="SAM" id="Phobius"/>
    </source>
</evidence>
<keyword evidence="2" id="KW-0812">Transmembrane</keyword>
<dbReference type="Proteomes" id="UP001596200">
    <property type="component" value="Unassembled WGS sequence"/>
</dbReference>